<feature type="coiled-coil region" evidence="1">
    <location>
        <begin position="95"/>
        <end position="122"/>
    </location>
</feature>
<keyword evidence="3" id="KW-1185">Reference proteome</keyword>
<reference evidence="2" key="1">
    <citation type="submission" date="2022-09" db="EMBL/GenBank/DDBJ databases">
        <title>Aureispira anguillicida sp. nov., isolated from Leptocephalus of Japanese eel Anguilla japonica.</title>
        <authorList>
            <person name="Yuasa K."/>
            <person name="Mekata T."/>
            <person name="Ikunari K."/>
        </authorList>
    </citation>
    <scope>NUCLEOTIDE SEQUENCE</scope>
    <source>
        <strain evidence="2">EL160426</strain>
    </source>
</reference>
<evidence type="ECO:0000256" key="1">
    <source>
        <dbReference type="SAM" id="Coils"/>
    </source>
</evidence>
<dbReference type="SUPFAM" id="SSF47413">
    <property type="entry name" value="lambda repressor-like DNA-binding domains"/>
    <property type="match status" value="1"/>
</dbReference>
<dbReference type="EMBL" id="AP026867">
    <property type="protein sequence ID" value="BDS12715.1"/>
    <property type="molecule type" value="Genomic_DNA"/>
</dbReference>
<protein>
    <recommendedName>
        <fullName evidence="4">HTH cro/C1-type domain-containing protein</fullName>
    </recommendedName>
</protein>
<sequence length="136" mass="15400">MTIHQRFKELLFALNTNGSQFSKKINVSSTSINKIIQGNGLPSSKIIIPLIENYPEVNIYWLLVGEGEMFREGTAKNKQAEGKTDINSTTDNIQIQKLTTEIKYLKKEIKVLEASNTTLSNQIKDKDMIISLLQKK</sequence>
<dbReference type="KEGG" id="aup:AsAng_0034400"/>
<dbReference type="Proteomes" id="UP001060919">
    <property type="component" value="Chromosome"/>
</dbReference>
<dbReference type="Gene3D" id="1.10.260.40">
    <property type="entry name" value="lambda repressor-like DNA-binding domains"/>
    <property type="match status" value="1"/>
</dbReference>
<evidence type="ECO:0000313" key="2">
    <source>
        <dbReference type="EMBL" id="BDS12715.1"/>
    </source>
</evidence>
<dbReference type="InterPro" id="IPR010982">
    <property type="entry name" value="Lambda_DNA-bd_dom_sf"/>
</dbReference>
<evidence type="ECO:0008006" key="4">
    <source>
        <dbReference type="Google" id="ProtNLM"/>
    </source>
</evidence>
<dbReference type="AlphaFoldDB" id="A0A916DUP5"/>
<gene>
    <name evidence="2" type="ORF">AsAng_0034400</name>
</gene>
<dbReference type="RefSeq" id="WP_264788074.1">
    <property type="nucleotide sequence ID" value="NZ_AP026867.1"/>
</dbReference>
<dbReference type="GO" id="GO:0003677">
    <property type="term" value="F:DNA binding"/>
    <property type="evidence" value="ECO:0007669"/>
    <property type="project" value="InterPro"/>
</dbReference>
<proteinExistence type="predicted"/>
<name>A0A916DUP5_9BACT</name>
<keyword evidence="1" id="KW-0175">Coiled coil</keyword>
<accession>A0A916DUP5</accession>
<evidence type="ECO:0000313" key="3">
    <source>
        <dbReference type="Proteomes" id="UP001060919"/>
    </source>
</evidence>
<organism evidence="2 3">
    <name type="scientific">Aureispira anguillae</name>
    <dbReference type="NCBI Taxonomy" id="2864201"/>
    <lineage>
        <taxon>Bacteria</taxon>
        <taxon>Pseudomonadati</taxon>
        <taxon>Bacteroidota</taxon>
        <taxon>Saprospiria</taxon>
        <taxon>Saprospirales</taxon>
        <taxon>Saprospiraceae</taxon>
        <taxon>Aureispira</taxon>
    </lineage>
</organism>